<accession>A0ABT5JBI6</accession>
<feature type="transmembrane region" description="Helical" evidence="2">
    <location>
        <begin position="98"/>
        <end position="117"/>
    </location>
</feature>
<evidence type="ECO:0000313" key="5">
    <source>
        <dbReference type="EMBL" id="MDC7787030.1"/>
    </source>
</evidence>
<feature type="domain" description="FecR N-terminal" evidence="4">
    <location>
        <begin position="25"/>
        <end position="65"/>
    </location>
</feature>
<reference evidence="5" key="2">
    <citation type="submission" date="2023-02" db="EMBL/GenBank/DDBJ databases">
        <authorList>
            <person name="Rayyan A."/>
            <person name="Meyer T."/>
            <person name="Kyndt J.A."/>
        </authorList>
    </citation>
    <scope>NUCLEOTIDE SEQUENCE</scope>
    <source>
        <strain evidence="5">DSM 9987</strain>
    </source>
</reference>
<evidence type="ECO:0000259" key="4">
    <source>
        <dbReference type="Pfam" id="PF16220"/>
    </source>
</evidence>
<dbReference type="Gene3D" id="3.55.50.30">
    <property type="match status" value="1"/>
</dbReference>
<feature type="region of interest" description="Disordered" evidence="1">
    <location>
        <begin position="1"/>
        <end position="22"/>
    </location>
</feature>
<dbReference type="Proteomes" id="UP001165652">
    <property type="component" value="Unassembled WGS sequence"/>
</dbReference>
<name>A0ABT5JBI6_RHOTP</name>
<dbReference type="RefSeq" id="WP_272777872.1">
    <property type="nucleotide sequence ID" value="NZ_JAQQLI010000022.1"/>
</dbReference>
<dbReference type="InterPro" id="IPR006860">
    <property type="entry name" value="FecR"/>
</dbReference>
<keyword evidence="2" id="KW-0472">Membrane</keyword>
<dbReference type="InterPro" id="IPR012373">
    <property type="entry name" value="Ferrdict_sens_TM"/>
</dbReference>
<dbReference type="PANTHER" id="PTHR30273:SF2">
    <property type="entry name" value="PROTEIN FECR"/>
    <property type="match status" value="1"/>
</dbReference>
<sequence length="330" mass="35387">MGGDRDEHGVRPADEASERRRQLTREAVAWMARVSSGEATTVDAAALRRWCEESPEHRAAFAGIARAWDMLLPVAAEAARRAPCPIGRDRPPRLARRAFLGGAAMAATTGAAVAVLHPPLSLWPSLSEMHADVRTGPGELRVIDVTGVSVHLNTRSSVDLQADGEVQLIAGEIVVTADRETGRAVVAVGDARVEAREGRVDVRHDGAGTCVACLDGTARVTRRSAQISLSGRQQVVFARAGFGEVSPVDPTVVTAWQQGQLVFRGEPLARVVDEVNRYRAGRIVLVDAALGRRLVDAVFHIDRLDAVTIYLEQAFSARITRLPAGLVLIG</sequence>
<evidence type="ECO:0000313" key="6">
    <source>
        <dbReference type="Proteomes" id="UP001165652"/>
    </source>
</evidence>
<feature type="domain" description="FecR protein" evidence="3">
    <location>
        <begin position="132"/>
        <end position="218"/>
    </location>
</feature>
<keyword evidence="6" id="KW-1185">Reference proteome</keyword>
<comment type="caution">
    <text evidence="5">The sequence shown here is derived from an EMBL/GenBank/DDBJ whole genome shotgun (WGS) entry which is preliminary data.</text>
</comment>
<evidence type="ECO:0000256" key="1">
    <source>
        <dbReference type="SAM" id="MobiDB-lite"/>
    </source>
</evidence>
<protein>
    <submittedName>
        <fullName evidence="5">DUF4880 domain-containing protein</fullName>
    </submittedName>
</protein>
<organism evidence="5 6">
    <name type="scientific">Rhodoplanes tepidamans</name>
    <name type="common">Rhodoplanes cryptolactis</name>
    <dbReference type="NCBI Taxonomy" id="200616"/>
    <lineage>
        <taxon>Bacteria</taxon>
        <taxon>Pseudomonadati</taxon>
        <taxon>Pseudomonadota</taxon>
        <taxon>Alphaproteobacteria</taxon>
        <taxon>Hyphomicrobiales</taxon>
        <taxon>Nitrobacteraceae</taxon>
        <taxon>Rhodoplanes</taxon>
    </lineage>
</organism>
<dbReference type="InterPro" id="IPR032623">
    <property type="entry name" value="FecR_N"/>
</dbReference>
<dbReference type="Pfam" id="PF04773">
    <property type="entry name" value="FecR"/>
    <property type="match status" value="1"/>
</dbReference>
<dbReference type="PIRSF" id="PIRSF018266">
    <property type="entry name" value="FecR"/>
    <property type="match status" value="1"/>
</dbReference>
<evidence type="ECO:0000259" key="3">
    <source>
        <dbReference type="Pfam" id="PF04773"/>
    </source>
</evidence>
<dbReference type="PANTHER" id="PTHR30273">
    <property type="entry name" value="PERIPLASMIC SIGNAL SENSOR AND SIGMA FACTOR ACTIVATOR FECR-RELATED"/>
    <property type="match status" value="1"/>
</dbReference>
<dbReference type="Gene3D" id="2.60.120.1440">
    <property type="match status" value="1"/>
</dbReference>
<proteinExistence type="predicted"/>
<dbReference type="Pfam" id="PF16220">
    <property type="entry name" value="DUF4880"/>
    <property type="match status" value="1"/>
</dbReference>
<keyword evidence="2" id="KW-1133">Transmembrane helix</keyword>
<keyword evidence="2" id="KW-0812">Transmembrane</keyword>
<gene>
    <name evidence="5" type="ORF">PQJ73_15160</name>
</gene>
<dbReference type="EMBL" id="JAQQLI010000022">
    <property type="protein sequence ID" value="MDC7787030.1"/>
    <property type="molecule type" value="Genomic_DNA"/>
</dbReference>
<reference evidence="5" key="1">
    <citation type="journal article" date="2023" name="Microbiol Resour">
        <title>Genome Sequences of Rhodoplanes serenus and Two Thermotolerant Strains, Rhodoplanes tepidamans and 'Rhodoplanes cryptolactis,' Further Refine the Genus.</title>
        <authorList>
            <person name="Rayyan A.A."/>
            <person name="Kyndt J.A."/>
        </authorList>
    </citation>
    <scope>NUCLEOTIDE SEQUENCE</scope>
    <source>
        <strain evidence="5">DSM 9987</strain>
    </source>
</reference>
<evidence type="ECO:0000256" key="2">
    <source>
        <dbReference type="SAM" id="Phobius"/>
    </source>
</evidence>